<reference evidence="2" key="1">
    <citation type="submission" date="2023-03" db="EMBL/GenBank/DDBJ databases">
        <title>Massive genome expansion in bonnet fungi (Mycena s.s.) driven by repeated elements and novel gene families across ecological guilds.</title>
        <authorList>
            <consortium name="Lawrence Berkeley National Laboratory"/>
            <person name="Harder C.B."/>
            <person name="Miyauchi S."/>
            <person name="Viragh M."/>
            <person name="Kuo A."/>
            <person name="Thoen E."/>
            <person name="Andreopoulos B."/>
            <person name="Lu D."/>
            <person name="Skrede I."/>
            <person name="Drula E."/>
            <person name="Henrissat B."/>
            <person name="Morin E."/>
            <person name="Kohler A."/>
            <person name="Barry K."/>
            <person name="LaButti K."/>
            <person name="Morin E."/>
            <person name="Salamov A."/>
            <person name="Lipzen A."/>
            <person name="Mereny Z."/>
            <person name="Hegedus B."/>
            <person name="Baldrian P."/>
            <person name="Stursova M."/>
            <person name="Weitz H."/>
            <person name="Taylor A."/>
            <person name="Grigoriev I.V."/>
            <person name="Nagy L.G."/>
            <person name="Martin F."/>
            <person name="Kauserud H."/>
        </authorList>
    </citation>
    <scope>NUCLEOTIDE SEQUENCE</scope>
    <source>
        <strain evidence="2">9144</strain>
    </source>
</reference>
<protein>
    <submittedName>
        <fullName evidence="2">Uncharacterized protein</fullName>
    </submittedName>
</protein>
<dbReference type="EMBL" id="JARJCW010000111">
    <property type="protein sequence ID" value="KAJ7193114.1"/>
    <property type="molecule type" value="Genomic_DNA"/>
</dbReference>
<dbReference type="AlphaFoldDB" id="A0AAD6UV93"/>
<proteinExistence type="predicted"/>
<keyword evidence="3" id="KW-1185">Reference proteome</keyword>
<feature type="region of interest" description="Disordered" evidence="1">
    <location>
        <begin position="1"/>
        <end position="20"/>
    </location>
</feature>
<evidence type="ECO:0000313" key="2">
    <source>
        <dbReference type="EMBL" id="KAJ7193114.1"/>
    </source>
</evidence>
<evidence type="ECO:0000313" key="3">
    <source>
        <dbReference type="Proteomes" id="UP001219525"/>
    </source>
</evidence>
<evidence type="ECO:0000256" key="1">
    <source>
        <dbReference type="SAM" id="MobiDB-lite"/>
    </source>
</evidence>
<organism evidence="2 3">
    <name type="scientific">Mycena pura</name>
    <dbReference type="NCBI Taxonomy" id="153505"/>
    <lineage>
        <taxon>Eukaryota</taxon>
        <taxon>Fungi</taxon>
        <taxon>Dikarya</taxon>
        <taxon>Basidiomycota</taxon>
        <taxon>Agaricomycotina</taxon>
        <taxon>Agaricomycetes</taxon>
        <taxon>Agaricomycetidae</taxon>
        <taxon>Agaricales</taxon>
        <taxon>Marasmiineae</taxon>
        <taxon>Mycenaceae</taxon>
        <taxon>Mycena</taxon>
    </lineage>
</organism>
<gene>
    <name evidence="2" type="ORF">GGX14DRAFT_577475</name>
</gene>
<comment type="caution">
    <text evidence="2">The sequence shown here is derived from an EMBL/GenBank/DDBJ whole genome shotgun (WGS) entry which is preliminary data.</text>
</comment>
<dbReference type="Proteomes" id="UP001219525">
    <property type="component" value="Unassembled WGS sequence"/>
</dbReference>
<name>A0AAD6UV93_9AGAR</name>
<sequence>MALTRGNDSSPEYSPSPSVPAPKSYAAVVKSNFPPAWLVPSDELVISRAHWNSVAAPENCMEGRIYMAEFGVFYGHGIHLLTSARFGVQFIPLIIREYYGIQGCIVPIGWMPFIDPVIMFAFTIAGPVNEEGKKVFYEFMLGPTLKDSRLYRHSLGFFNVHDFYTTSGPRDVVKPMEGEFKAITELYSSLGLER</sequence>
<accession>A0AAD6UV93</accession>